<accession>A0A1N6PIX2</accession>
<protein>
    <submittedName>
        <fullName evidence="5">8-amino-7-oxononanoate synthase</fullName>
    </submittedName>
</protein>
<dbReference type="EMBL" id="FTMK01000003">
    <property type="protein sequence ID" value="SIQ04314.1"/>
    <property type="molecule type" value="Genomic_DNA"/>
</dbReference>
<dbReference type="Gene3D" id="3.90.1150.10">
    <property type="entry name" value="Aspartate Aminotransferase, domain 1"/>
    <property type="match status" value="1"/>
</dbReference>
<dbReference type="InterPro" id="IPR015422">
    <property type="entry name" value="PyrdxlP-dep_Trfase_small"/>
</dbReference>
<dbReference type="Pfam" id="PF00155">
    <property type="entry name" value="Aminotran_1_2"/>
    <property type="match status" value="1"/>
</dbReference>
<evidence type="ECO:0000313" key="5">
    <source>
        <dbReference type="EMBL" id="SIQ04314.1"/>
    </source>
</evidence>
<feature type="domain" description="Aminotransferase class I/classII large" evidence="4">
    <location>
        <begin position="28"/>
        <end position="351"/>
    </location>
</feature>
<keyword evidence="3" id="KW-0663">Pyridoxal phosphate</keyword>
<organism evidence="5 6">
    <name type="scientific">Paracoccus thiocyanatus</name>
    <dbReference type="NCBI Taxonomy" id="34006"/>
    <lineage>
        <taxon>Bacteria</taxon>
        <taxon>Pseudomonadati</taxon>
        <taxon>Pseudomonadota</taxon>
        <taxon>Alphaproteobacteria</taxon>
        <taxon>Rhodobacterales</taxon>
        <taxon>Paracoccaceae</taxon>
        <taxon>Paracoccus</taxon>
    </lineage>
</organism>
<evidence type="ECO:0000259" key="4">
    <source>
        <dbReference type="Pfam" id="PF00155"/>
    </source>
</evidence>
<dbReference type="InterPro" id="IPR050087">
    <property type="entry name" value="AON_synthase_class-II"/>
</dbReference>
<dbReference type="RefSeq" id="WP_149764291.1">
    <property type="nucleotide sequence ID" value="NZ_FTMK01000003.1"/>
</dbReference>
<reference evidence="5 6" key="1">
    <citation type="submission" date="2017-01" db="EMBL/GenBank/DDBJ databases">
        <authorList>
            <person name="Varghese N."/>
            <person name="Submissions S."/>
        </authorList>
    </citation>
    <scope>NUCLEOTIDE SEQUENCE [LARGE SCALE GENOMIC DNA]</scope>
    <source>
        <strain evidence="5 6">ATCC 700171</strain>
    </source>
</reference>
<dbReference type="InterPro" id="IPR004839">
    <property type="entry name" value="Aminotransferase_I/II_large"/>
</dbReference>
<name>A0A1N6PIX2_9RHOB</name>
<dbReference type="SUPFAM" id="SSF53383">
    <property type="entry name" value="PLP-dependent transferases"/>
    <property type="match status" value="1"/>
</dbReference>
<keyword evidence="2" id="KW-0808">Transferase</keyword>
<evidence type="ECO:0000256" key="3">
    <source>
        <dbReference type="ARBA" id="ARBA00022898"/>
    </source>
</evidence>
<dbReference type="Gene3D" id="3.40.640.10">
    <property type="entry name" value="Type I PLP-dependent aspartate aminotransferase-like (Major domain)"/>
    <property type="match status" value="1"/>
</dbReference>
<evidence type="ECO:0000313" key="6">
    <source>
        <dbReference type="Proteomes" id="UP000323956"/>
    </source>
</evidence>
<dbReference type="Proteomes" id="UP000323956">
    <property type="component" value="Unassembled WGS sequence"/>
</dbReference>
<evidence type="ECO:0000256" key="1">
    <source>
        <dbReference type="ARBA" id="ARBA00001933"/>
    </source>
</evidence>
<sequence>MSFARHHAALEALAQRGRLRRRAGAAGLDFASNDYLGLAGSALLARAARDALARGVAVGAGGSRLLRGNHAEHEALEAEAAAFFGAEACLYMGGGFQANQAIFSALPMRGDLMVHDALVHASAHEGMRLGRAECRGFAHNDAGDAARVIGEWRAGGGRGRVWIAVESVYSMQGDLAPLPALAALAAREDAVLVVDEAHATGVFGPQGRGLARGLGCPLVTLHTGGKGLGGSGALVCADRVLVETLVNRARAFVYATAPSPLAAAVLRAALRALEERPALVAGARARMAQARDAARRCGIRAQSQVIAVIVGDDRRALALAAALQGRGFDLRAVRPPTVPRGTARLRISVTGNVGAGDIAALFAALEAAWAR</sequence>
<dbReference type="GO" id="GO:0030170">
    <property type="term" value="F:pyridoxal phosphate binding"/>
    <property type="evidence" value="ECO:0007669"/>
    <property type="project" value="InterPro"/>
</dbReference>
<dbReference type="GO" id="GO:0009102">
    <property type="term" value="P:biotin biosynthetic process"/>
    <property type="evidence" value="ECO:0007669"/>
    <property type="project" value="TreeGrafter"/>
</dbReference>
<dbReference type="AlphaFoldDB" id="A0A1N6PIX2"/>
<dbReference type="InterPro" id="IPR015421">
    <property type="entry name" value="PyrdxlP-dep_Trfase_major"/>
</dbReference>
<gene>
    <name evidence="5" type="ORF">SAMN05421641_10335</name>
</gene>
<dbReference type="OrthoDB" id="9807157at2"/>
<dbReference type="GO" id="GO:0008710">
    <property type="term" value="F:8-amino-7-oxononanoate synthase activity"/>
    <property type="evidence" value="ECO:0007669"/>
    <property type="project" value="TreeGrafter"/>
</dbReference>
<dbReference type="PANTHER" id="PTHR13693:SF100">
    <property type="entry name" value="8-AMINO-7-OXONONANOATE SYNTHASE"/>
    <property type="match status" value="1"/>
</dbReference>
<dbReference type="PANTHER" id="PTHR13693">
    <property type="entry name" value="CLASS II AMINOTRANSFERASE/8-AMINO-7-OXONONANOATE SYNTHASE"/>
    <property type="match status" value="1"/>
</dbReference>
<dbReference type="InterPro" id="IPR015424">
    <property type="entry name" value="PyrdxlP-dep_Trfase"/>
</dbReference>
<evidence type="ECO:0000256" key="2">
    <source>
        <dbReference type="ARBA" id="ARBA00022679"/>
    </source>
</evidence>
<comment type="cofactor">
    <cofactor evidence="1">
        <name>pyridoxal 5'-phosphate</name>
        <dbReference type="ChEBI" id="CHEBI:597326"/>
    </cofactor>
</comment>
<proteinExistence type="predicted"/>